<dbReference type="RefSeq" id="WP_379291411.1">
    <property type="nucleotide sequence ID" value="NZ_JBHTIU010000102.1"/>
</dbReference>
<evidence type="ECO:0000256" key="1">
    <source>
        <dbReference type="SAM" id="Phobius"/>
    </source>
</evidence>
<feature type="domain" description="DUF4097" evidence="2">
    <location>
        <begin position="46"/>
        <end position="180"/>
    </location>
</feature>
<dbReference type="Pfam" id="PF13349">
    <property type="entry name" value="DUF4097"/>
    <property type="match status" value="1"/>
</dbReference>
<accession>A0ABW3DFA3</accession>
<name>A0ABW3DFA3_9BACL</name>
<reference evidence="4" key="1">
    <citation type="journal article" date="2019" name="Int. J. Syst. Evol. Microbiol.">
        <title>The Global Catalogue of Microorganisms (GCM) 10K type strain sequencing project: providing services to taxonomists for standard genome sequencing and annotation.</title>
        <authorList>
            <consortium name="The Broad Institute Genomics Platform"/>
            <consortium name="The Broad Institute Genome Sequencing Center for Infectious Disease"/>
            <person name="Wu L."/>
            <person name="Ma J."/>
        </authorList>
    </citation>
    <scope>NUCLEOTIDE SEQUENCE [LARGE SCALE GENOMIC DNA]</scope>
    <source>
        <strain evidence="4">CCUG 57263</strain>
    </source>
</reference>
<proteinExistence type="predicted"/>
<evidence type="ECO:0000259" key="2">
    <source>
        <dbReference type="Pfam" id="PF13349"/>
    </source>
</evidence>
<keyword evidence="1" id="KW-1133">Transmembrane helix</keyword>
<gene>
    <name evidence="3" type="ORF">ACFQ03_23790</name>
</gene>
<organism evidence="3 4">
    <name type="scientific">Paenibacillus residui</name>
    <dbReference type="NCBI Taxonomy" id="629724"/>
    <lineage>
        <taxon>Bacteria</taxon>
        <taxon>Bacillati</taxon>
        <taxon>Bacillota</taxon>
        <taxon>Bacilli</taxon>
        <taxon>Bacillales</taxon>
        <taxon>Paenibacillaceae</taxon>
        <taxon>Paenibacillus</taxon>
    </lineage>
</organism>
<feature type="transmembrane region" description="Helical" evidence="1">
    <location>
        <begin position="7"/>
        <end position="26"/>
    </location>
</feature>
<keyword evidence="4" id="KW-1185">Reference proteome</keyword>
<protein>
    <submittedName>
        <fullName evidence="3">DUF4097 family beta strand repeat-containing protein</fullName>
    </submittedName>
</protein>
<evidence type="ECO:0000313" key="3">
    <source>
        <dbReference type="EMBL" id="MFD0872145.1"/>
    </source>
</evidence>
<keyword evidence="1" id="KW-0812">Transmembrane</keyword>
<dbReference type="EMBL" id="JBHTIU010000102">
    <property type="protein sequence ID" value="MFD0872145.1"/>
    <property type="molecule type" value="Genomic_DNA"/>
</dbReference>
<sequence>MKIVARTAAVVFVLGLTGCILMWMTGRFDPFITVDEKQVIDGSSVQAIEVEADSFDVSVIPGDGNDIEMHLYGEYIDRKFKDKFEITASASGNRLKIKAESTKKWAFLTMGRTSPEIIVKVPEKLYDEVRVLMTSGNVGIEDLQAGQLAVQSTSGNTKISGFSGNRLEFQGTSGNVSIQEAEGELAVTLTSGNVKISNSALSKNAAVKTTSGNINLYAEEFPSSLQLDLRTESGNVSAKVPNLVYQEKEENRIVGQVGQGGPLLKLQATSGNVKIAQQ</sequence>
<keyword evidence="1" id="KW-0472">Membrane</keyword>
<dbReference type="Proteomes" id="UP001597120">
    <property type="component" value="Unassembled WGS sequence"/>
</dbReference>
<evidence type="ECO:0000313" key="4">
    <source>
        <dbReference type="Proteomes" id="UP001597120"/>
    </source>
</evidence>
<dbReference type="InterPro" id="IPR025164">
    <property type="entry name" value="Toastrack_DUF4097"/>
</dbReference>
<dbReference type="PROSITE" id="PS51257">
    <property type="entry name" value="PROKAR_LIPOPROTEIN"/>
    <property type="match status" value="1"/>
</dbReference>
<comment type="caution">
    <text evidence="3">The sequence shown here is derived from an EMBL/GenBank/DDBJ whole genome shotgun (WGS) entry which is preliminary data.</text>
</comment>